<feature type="domain" description="DnaB/C C-terminal" evidence="3">
    <location>
        <begin position="318"/>
        <end position="384"/>
    </location>
</feature>
<dbReference type="InterPro" id="IPR006343">
    <property type="entry name" value="DnaB/C_C"/>
</dbReference>
<keyword evidence="5" id="KW-0067">ATP-binding</keyword>
<protein>
    <submittedName>
        <fullName evidence="5">Replicative DNA helicase DnaB</fullName>
    </submittedName>
</protein>
<sequence length="453" mass="50343">MAQDDFIVVQATYFSDQDQDVVVHLYQPLIGPVALALYLSLWNDSHRQPAAADRRKQTALMDLLGVDLDTLYSARIRLEALGLMKTYTSTDAGGRYWAYELYRPVAADRFFQDDTLSLLLFDRVGDGRFAQLANRYAIHTVRAQSWQDVSASLLDVFELTSVVPTAGTKSAKQTVAPKPLPEVTLSDGAGYDWDLLEQLTAKGGLRSGQLGQHRAALAQMATFYGLTPPVFARFIQQATNRATGELSLRALRQIVEQTYQKQAPHLKPKGTASASSASSADAQPQGRQSLSASEQALIQRAQATPPREFLEEAKHRKNAQLFVAPNELQAVRKLAARNVFDNATINILIDYILQNYDSVNQALLDAIANRWLAVGVDSPARALQAIKDYQQKPRQSRRRQAQPARQEAKPDWLDKPYEANSADEDPALAAEIAKKRAKLRALREEKTDETHEG</sequence>
<feature type="region of interest" description="Disordered" evidence="2">
    <location>
        <begin position="260"/>
        <end position="294"/>
    </location>
</feature>
<evidence type="ECO:0000313" key="5">
    <source>
        <dbReference type="EMBL" id="KRN24845.1"/>
    </source>
</evidence>
<dbReference type="GO" id="GO:0004386">
    <property type="term" value="F:helicase activity"/>
    <property type="evidence" value="ECO:0007669"/>
    <property type="project" value="UniProtKB-KW"/>
</dbReference>
<keyword evidence="6" id="KW-1185">Reference proteome</keyword>
<feature type="compositionally biased region" description="Polar residues" evidence="2">
    <location>
        <begin position="285"/>
        <end position="294"/>
    </location>
</feature>
<dbReference type="EMBL" id="AYZJ01000022">
    <property type="protein sequence ID" value="KRN24845.1"/>
    <property type="molecule type" value="Genomic_DNA"/>
</dbReference>
<gene>
    <name evidence="5" type="ORF">FC75_GL001218</name>
</gene>
<dbReference type="InterPro" id="IPR058660">
    <property type="entry name" value="WHD_DnaB"/>
</dbReference>
<feature type="compositionally biased region" description="Basic and acidic residues" evidence="2">
    <location>
        <begin position="406"/>
        <end position="417"/>
    </location>
</feature>
<evidence type="ECO:0000256" key="2">
    <source>
        <dbReference type="SAM" id="MobiDB-lite"/>
    </source>
</evidence>
<dbReference type="Pfam" id="PF25888">
    <property type="entry name" value="WHD_DnaB"/>
    <property type="match status" value="1"/>
</dbReference>
<feature type="compositionally biased region" description="Low complexity" evidence="2">
    <location>
        <begin position="272"/>
        <end position="282"/>
    </location>
</feature>
<reference evidence="5 6" key="1">
    <citation type="journal article" date="2015" name="Genome Announc.">
        <title>Expanding the biotechnology potential of lactobacilli through comparative genomics of 213 strains and associated genera.</title>
        <authorList>
            <person name="Sun Z."/>
            <person name="Harris H.M."/>
            <person name="McCann A."/>
            <person name="Guo C."/>
            <person name="Argimon S."/>
            <person name="Zhang W."/>
            <person name="Yang X."/>
            <person name="Jeffery I.B."/>
            <person name="Cooney J.C."/>
            <person name="Kagawa T.F."/>
            <person name="Liu W."/>
            <person name="Song Y."/>
            <person name="Salvetti E."/>
            <person name="Wrobel A."/>
            <person name="Rasinkangas P."/>
            <person name="Parkhill J."/>
            <person name="Rea M.C."/>
            <person name="O'Sullivan O."/>
            <person name="Ritari J."/>
            <person name="Douillard F.P."/>
            <person name="Paul Ross R."/>
            <person name="Yang R."/>
            <person name="Briner A.E."/>
            <person name="Felis G.E."/>
            <person name="de Vos W.M."/>
            <person name="Barrangou R."/>
            <person name="Klaenhammer T.R."/>
            <person name="Caufield P.W."/>
            <person name="Cui Y."/>
            <person name="Zhang H."/>
            <person name="O'Toole P.W."/>
        </authorList>
    </citation>
    <scope>NUCLEOTIDE SEQUENCE [LARGE SCALE GENOMIC DNA]</scope>
    <source>
        <strain evidence="5 6">DSM 22697</strain>
    </source>
</reference>
<organism evidence="5 6">
    <name type="scientific">Lacticaseibacillus camelliae DSM 22697 = JCM 13995</name>
    <dbReference type="NCBI Taxonomy" id="1423730"/>
    <lineage>
        <taxon>Bacteria</taxon>
        <taxon>Bacillati</taxon>
        <taxon>Bacillota</taxon>
        <taxon>Bacilli</taxon>
        <taxon>Lactobacillales</taxon>
        <taxon>Lactobacillaceae</taxon>
        <taxon>Lacticaseibacillus</taxon>
    </lineage>
</organism>
<keyword evidence="5" id="KW-0347">Helicase</keyword>
<comment type="caution">
    <text evidence="5">The sequence shown here is derived from an EMBL/GenBank/DDBJ whole genome shotgun (WGS) entry which is preliminary data.</text>
</comment>
<evidence type="ECO:0000259" key="3">
    <source>
        <dbReference type="Pfam" id="PF07261"/>
    </source>
</evidence>
<dbReference type="STRING" id="1423730.FC75_GL001218"/>
<dbReference type="AlphaFoldDB" id="A0A0R2FKC5"/>
<keyword evidence="5" id="KW-0378">Hydrolase</keyword>
<comment type="similarity">
    <text evidence="1">Belongs to the DnaB/DnaD family.</text>
</comment>
<dbReference type="PATRIC" id="fig|1423730.4.peg.1273"/>
<accession>A0A0R2FKC5</accession>
<evidence type="ECO:0000256" key="1">
    <source>
        <dbReference type="ARBA" id="ARBA00093462"/>
    </source>
</evidence>
<feature type="domain" description="Replicative helicase loading/DNA remodeling protein DnaB N-terminal winged helix" evidence="4">
    <location>
        <begin position="3"/>
        <end position="257"/>
    </location>
</feature>
<dbReference type="Proteomes" id="UP000050865">
    <property type="component" value="Unassembled WGS sequence"/>
</dbReference>
<evidence type="ECO:0000259" key="4">
    <source>
        <dbReference type="Pfam" id="PF25888"/>
    </source>
</evidence>
<proteinExistence type="inferred from homology"/>
<dbReference type="Pfam" id="PF07261">
    <property type="entry name" value="DnaB_2"/>
    <property type="match status" value="1"/>
</dbReference>
<feature type="region of interest" description="Disordered" evidence="2">
    <location>
        <begin position="390"/>
        <end position="426"/>
    </location>
</feature>
<evidence type="ECO:0000313" key="6">
    <source>
        <dbReference type="Proteomes" id="UP000050865"/>
    </source>
</evidence>
<name>A0A0R2FKC5_9LACO</name>
<keyword evidence="5" id="KW-0547">Nucleotide-binding</keyword>